<evidence type="ECO:0000256" key="3">
    <source>
        <dbReference type="ARBA" id="ARBA00022650"/>
    </source>
</evidence>
<feature type="binding site" evidence="8">
    <location>
        <position position="56"/>
    </location>
    <ligand>
        <name>substrate</name>
    </ligand>
</feature>
<dbReference type="InterPro" id="IPR001048">
    <property type="entry name" value="Asp/Glu/Uridylate_kinase"/>
</dbReference>
<dbReference type="Gene3D" id="2.30.130.10">
    <property type="entry name" value="PUA domain"/>
    <property type="match status" value="1"/>
</dbReference>
<dbReference type="CDD" id="cd21157">
    <property type="entry name" value="PUA_G5K"/>
    <property type="match status" value="1"/>
</dbReference>
<evidence type="ECO:0000256" key="6">
    <source>
        <dbReference type="ARBA" id="ARBA00022777"/>
    </source>
</evidence>
<dbReference type="InterPro" id="IPR002478">
    <property type="entry name" value="PUA"/>
</dbReference>
<dbReference type="EC" id="2.7.2.11" evidence="8"/>
<keyword evidence="2 8" id="KW-0028">Amino-acid biosynthesis</keyword>
<dbReference type="PANTHER" id="PTHR43654">
    <property type="entry name" value="GLUTAMATE 5-KINASE"/>
    <property type="match status" value="1"/>
</dbReference>
<dbReference type="HAMAP" id="MF_00456">
    <property type="entry name" value="ProB"/>
    <property type="match status" value="1"/>
</dbReference>
<feature type="binding site" evidence="8">
    <location>
        <position position="155"/>
    </location>
    <ligand>
        <name>substrate</name>
    </ligand>
</feature>
<feature type="binding site" evidence="8">
    <location>
        <position position="16"/>
    </location>
    <ligand>
        <name>ATP</name>
        <dbReference type="ChEBI" id="CHEBI:30616"/>
    </ligand>
</feature>
<evidence type="ECO:0000256" key="4">
    <source>
        <dbReference type="ARBA" id="ARBA00022679"/>
    </source>
</evidence>
<comment type="similarity">
    <text evidence="8">Belongs to the glutamate 5-kinase family.</text>
</comment>
<dbReference type="GO" id="GO:0004349">
    <property type="term" value="F:glutamate 5-kinase activity"/>
    <property type="evidence" value="ECO:0007669"/>
    <property type="project" value="UniProtKB-EC"/>
</dbReference>
<dbReference type="PIRSF" id="PIRSF000729">
    <property type="entry name" value="GK"/>
    <property type="match status" value="1"/>
</dbReference>
<dbReference type="Pfam" id="PF01472">
    <property type="entry name" value="PUA"/>
    <property type="match status" value="1"/>
</dbReference>
<dbReference type="InterPro" id="IPR005715">
    <property type="entry name" value="Glu_5kinase/COase_Synthase"/>
</dbReference>
<keyword evidence="1 8" id="KW-0963">Cytoplasm</keyword>
<keyword evidence="4 8" id="KW-0808">Transferase</keyword>
<protein>
    <recommendedName>
        <fullName evidence="8">Glutamate 5-kinase</fullName>
        <ecNumber evidence="8">2.7.2.11</ecNumber>
    </recommendedName>
    <alternativeName>
        <fullName evidence="8">Gamma-glutamyl kinase</fullName>
        <shortName evidence="8">GK</shortName>
    </alternativeName>
</protein>
<sequence>MMPASPPSSGRRWVVKVGSALVTDNGRGLDHGRIADWVGQIVRAREQGVEIVMVSSGSVAEGVQRLGWPERPKALHQLQAAAAVGQMGVVEAYESQFQRFGLKTAQILLTHDDLADRQRYLNARVTLRALLELDVVPVVNENDTVATEGIRFGDNDTLAALVSNLIEAEQLVILTDQRGLYDADPRANPHARLIEQAAAEDESLEALCSDAPGVLGSGGMRAKVMAARRAARAGALTLIASGREPDVLTRIAAGESPGTRLLPSNERLAARKQWIAGQLQVRGQLWLDWGAVHVLQSQGRSLLPVGVTGVGGDFRRGEMVACLDPTGAEVARGLVNYDSDAARRLAGQSSNRIESLLDYVTEPELVHRDNMVLTGDARAAAARAPAWVRRGP</sequence>
<accession>A0ABV3S730</accession>
<dbReference type="CDD" id="cd04242">
    <property type="entry name" value="AAK_G5K_ProB"/>
    <property type="match status" value="1"/>
</dbReference>
<dbReference type="InterPro" id="IPR041739">
    <property type="entry name" value="G5K_ProB"/>
</dbReference>
<dbReference type="SUPFAM" id="SSF53633">
    <property type="entry name" value="Carbamate kinase-like"/>
    <property type="match status" value="1"/>
</dbReference>
<organism evidence="10 11">
    <name type="scientific">Spiribacter onubensis</name>
    <dbReference type="NCBI Taxonomy" id="3122420"/>
    <lineage>
        <taxon>Bacteria</taxon>
        <taxon>Pseudomonadati</taxon>
        <taxon>Pseudomonadota</taxon>
        <taxon>Gammaproteobacteria</taxon>
        <taxon>Chromatiales</taxon>
        <taxon>Ectothiorhodospiraceae</taxon>
        <taxon>Spiribacter</taxon>
    </lineage>
</organism>
<dbReference type="NCBIfam" id="TIGR01027">
    <property type="entry name" value="proB"/>
    <property type="match status" value="1"/>
</dbReference>
<dbReference type="PROSITE" id="PS50890">
    <property type="entry name" value="PUA"/>
    <property type="match status" value="1"/>
</dbReference>
<dbReference type="InterPro" id="IPR011529">
    <property type="entry name" value="Glu_5kinase"/>
</dbReference>
<comment type="catalytic activity">
    <reaction evidence="8">
        <text>L-glutamate + ATP = L-glutamyl 5-phosphate + ADP</text>
        <dbReference type="Rhea" id="RHEA:14877"/>
        <dbReference type="ChEBI" id="CHEBI:29985"/>
        <dbReference type="ChEBI" id="CHEBI:30616"/>
        <dbReference type="ChEBI" id="CHEBI:58274"/>
        <dbReference type="ChEBI" id="CHEBI:456216"/>
        <dbReference type="EC" id="2.7.2.11"/>
    </reaction>
</comment>
<dbReference type="Proteomes" id="UP001556653">
    <property type="component" value="Unassembled WGS sequence"/>
</dbReference>
<dbReference type="PRINTS" id="PR00474">
    <property type="entry name" value="GLU5KINASE"/>
</dbReference>
<keyword evidence="11" id="KW-1185">Reference proteome</keyword>
<evidence type="ECO:0000256" key="2">
    <source>
        <dbReference type="ARBA" id="ARBA00022605"/>
    </source>
</evidence>
<comment type="pathway">
    <text evidence="8">Amino-acid biosynthesis; L-proline biosynthesis; L-glutamate 5-semialdehyde from L-glutamate: step 1/2.</text>
</comment>
<evidence type="ECO:0000256" key="8">
    <source>
        <dbReference type="HAMAP-Rule" id="MF_00456"/>
    </source>
</evidence>
<evidence type="ECO:0000256" key="5">
    <source>
        <dbReference type="ARBA" id="ARBA00022741"/>
    </source>
</evidence>
<gene>
    <name evidence="8 10" type="primary">proB</name>
    <name evidence="10" type="ORF">V6X64_00840</name>
</gene>
<keyword evidence="6 8" id="KW-0418">Kinase</keyword>
<dbReference type="PROSITE" id="PS00902">
    <property type="entry name" value="GLUTAMATE_5_KINASE"/>
    <property type="match status" value="1"/>
</dbReference>
<dbReference type="Pfam" id="PF00696">
    <property type="entry name" value="AA_kinase"/>
    <property type="match status" value="1"/>
</dbReference>
<comment type="function">
    <text evidence="8">Catalyzes the transfer of a phosphate group to glutamate to form L-glutamate 5-phosphate.</text>
</comment>
<dbReference type="SMART" id="SM00359">
    <property type="entry name" value="PUA"/>
    <property type="match status" value="1"/>
</dbReference>
<dbReference type="EMBL" id="JBAKFJ010000001">
    <property type="protein sequence ID" value="MEX0385539.1"/>
    <property type="molecule type" value="Genomic_DNA"/>
</dbReference>
<dbReference type="InterPro" id="IPR036393">
    <property type="entry name" value="AceGlu_kinase-like_sf"/>
</dbReference>
<dbReference type="Gene3D" id="3.40.1160.10">
    <property type="entry name" value="Acetylglutamate kinase-like"/>
    <property type="match status" value="2"/>
</dbReference>
<dbReference type="InterPro" id="IPR001057">
    <property type="entry name" value="Glu/AcGlu_kinase"/>
</dbReference>
<comment type="caution">
    <text evidence="10">The sequence shown here is derived from an EMBL/GenBank/DDBJ whole genome shotgun (WGS) entry which is preliminary data.</text>
</comment>
<dbReference type="SUPFAM" id="SSF88697">
    <property type="entry name" value="PUA domain-like"/>
    <property type="match status" value="1"/>
</dbReference>
<name>A0ABV3S730_9GAMM</name>
<comment type="subcellular location">
    <subcellularLocation>
        <location evidence="8">Cytoplasm</location>
    </subcellularLocation>
</comment>
<evidence type="ECO:0000256" key="1">
    <source>
        <dbReference type="ARBA" id="ARBA00022490"/>
    </source>
</evidence>
<evidence type="ECO:0000313" key="10">
    <source>
        <dbReference type="EMBL" id="MEX0385539.1"/>
    </source>
</evidence>
<keyword evidence="3 8" id="KW-0641">Proline biosynthesis</keyword>
<feature type="binding site" evidence="8">
    <location>
        <position position="143"/>
    </location>
    <ligand>
        <name>substrate</name>
    </ligand>
</feature>
<proteinExistence type="inferred from homology"/>
<dbReference type="InterPro" id="IPR036974">
    <property type="entry name" value="PUA_sf"/>
</dbReference>
<dbReference type="InterPro" id="IPR015947">
    <property type="entry name" value="PUA-like_sf"/>
</dbReference>
<feature type="binding site" evidence="8">
    <location>
        <begin position="175"/>
        <end position="176"/>
    </location>
    <ligand>
        <name>ATP</name>
        <dbReference type="ChEBI" id="CHEBI:30616"/>
    </ligand>
</feature>
<dbReference type="PANTHER" id="PTHR43654:SF1">
    <property type="entry name" value="ISOPENTENYL PHOSPHATE KINASE"/>
    <property type="match status" value="1"/>
</dbReference>
<evidence type="ECO:0000256" key="7">
    <source>
        <dbReference type="ARBA" id="ARBA00022840"/>
    </source>
</evidence>
<keyword evidence="7 8" id="KW-0067">ATP-binding</keyword>
<dbReference type="RefSeq" id="WP_367966023.1">
    <property type="nucleotide sequence ID" value="NZ_JBAKFJ010000001.1"/>
</dbReference>
<evidence type="ECO:0000313" key="11">
    <source>
        <dbReference type="Proteomes" id="UP001556653"/>
    </source>
</evidence>
<dbReference type="InterPro" id="IPR019797">
    <property type="entry name" value="Glutamate_5-kinase_CS"/>
</dbReference>
<comment type="caution">
    <text evidence="8">Lacks conserved residue(s) required for the propagation of feature annotation.</text>
</comment>
<evidence type="ECO:0000259" key="9">
    <source>
        <dbReference type="SMART" id="SM00359"/>
    </source>
</evidence>
<reference evidence="10 11" key="1">
    <citation type="submission" date="2024-02" db="EMBL/GenBank/DDBJ databases">
        <title>New especies of Spiribacter isolated from saline water.</title>
        <authorList>
            <person name="Leon M.J."/>
            <person name="De La Haba R."/>
            <person name="Sanchez-Porro C."/>
            <person name="Ventosa A."/>
        </authorList>
    </citation>
    <scope>NUCLEOTIDE SEQUENCE [LARGE SCALE GENOMIC DNA]</scope>
    <source>
        <strain evidence="11">ag22IC4-227</strain>
    </source>
</reference>
<feature type="domain" description="PUA" evidence="9">
    <location>
        <begin position="283"/>
        <end position="366"/>
    </location>
</feature>
<keyword evidence="5 8" id="KW-0547">Nucleotide-binding</keyword>